<dbReference type="CDD" id="cd00077">
    <property type="entry name" value="HDc"/>
    <property type="match status" value="1"/>
</dbReference>
<dbReference type="Pfam" id="PF13487">
    <property type="entry name" value="HD_5"/>
    <property type="match status" value="1"/>
</dbReference>
<reference evidence="7" key="1">
    <citation type="submission" date="2020-02" db="EMBL/GenBank/DDBJ databases">
        <authorList>
            <person name="Meier V. D."/>
        </authorList>
    </citation>
    <scope>NUCLEOTIDE SEQUENCE</scope>
    <source>
        <strain evidence="7">AVDCRST_MAG77</strain>
    </source>
</reference>
<proteinExistence type="predicted"/>
<evidence type="ECO:0000256" key="2">
    <source>
        <dbReference type="SAM" id="Coils"/>
    </source>
</evidence>
<evidence type="ECO:0000313" key="7">
    <source>
        <dbReference type="EMBL" id="CAA9282804.1"/>
    </source>
</evidence>
<dbReference type="NCBIfam" id="TIGR00254">
    <property type="entry name" value="GGDEF"/>
    <property type="match status" value="1"/>
</dbReference>
<dbReference type="InterPro" id="IPR006675">
    <property type="entry name" value="HDIG_dom"/>
</dbReference>
<dbReference type="Gene3D" id="3.40.50.2300">
    <property type="match status" value="1"/>
</dbReference>
<organism evidence="7">
    <name type="scientific">uncultured Chloroflexota bacterium</name>
    <dbReference type="NCBI Taxonomy" id="166587"/>
    <lineage>
        <taxon>Bacteria</taxon>
        <taxon>Bacillati</taxon>
        <taxon>Chloroflexota</taxon>
        <taxon>environmental samples</taxon>
    </lineage>
</organism>
<protein>
    <submittedName>
        <fullName evidence="7">Response regulator</fullName>
    </submittedName>
</protein>
<dbReference type="InterPro" id="IPR001789">
    <property type="entry name" value="Sig_transdc_resp-reg_receiver"/>
</dbReference>
<feature type="compositionally biased region" description="Basic and acidic residues" evidence="3">
    <location>
        <begin position="356"/>
        <end position="369"/>
    </location>
</feature>
<dbReference type="SMART" id="SM00471">
    <property type="entry name" value="HDc"/>
    <property type="match status" value="1"/>
</dbReference>
<dbReference type="SMART" id="SM00448">
    <property type="entry name" value="REC"/>
    <property type="match status" value="1"/>
</dbReference>
<feature type="domain" description="GGDEF" evidence="5">
    <location>
        <begin position="476"/>
        <end position="611"/>
    </location>
</feature>
<dbReference type="SMART" id="SM00267">
    <property type="entry name" value="GGDEF"/>
    <property type="match status" value="1"/>
</dbReference>
<dbReference type="InterPro" id="IPR011006">
    <property type="entry name" value="CheY-like_superfamily"/>
</dbReference>
<feature type="domain" description="HD-GYP" evidence="6">
    <location>
        <begin position="162"/>
        <end position="359"/>
    </location>
</feature>
<dbReference type="InterPro" id="IPR003607">
    <property type="entry name" value="HD/PDEase_dom"/>
</dbReference>
<dbReference type="InterPro" id="IPR037522">
    <property type="entry name" value="HD_GYP_dom"/>
</dbReference>
<dbReference type="SUPFAM" id="SSF55073">
    <property type="entry name" value="Nucleotide cyclase"/>
    <property type="match status" value="1"/>
</dbReference>
<feature type="modified residue" description="4-aspartylphosphate" evidence="1">
    <location>
        <position position="67"/>
    </location>
</feature>
<dbReference type="Pfam" id="PF00072">
    <property type="entry name" value="Response_reg"/>
    <property type="match status" value="1"/>
</dbReference>
<dbReference type="InterPro" id="IPR000160">
    <property type="entry name" value="GGDEF_dom"/>
</dbReference>
<feature type="domain" description="Response regulatory" evidence="4">
    <location>
        <begin position="17"/>
        <end position="135"/>
    </location>
</feature>
<evidence type="ECO:0000256" key="3">
    <source>
        <dbReference type="SAM" id="MobiDB-lite"/>
    </source>
</evidence>
<dbReference type="AlphaFoldDB" id="A0A6J4JMV1"/>
<name>A0A6J4JMV1_9CHLR</name>
<dbReference type="PANTHER" id="PTHR45228:SF1">
    <property type="entry name" value="CYCLIC DI-GMP PHOSPHODIESTERASE TM_0186"/>
    <property type="match status" value="1"/>
</dbReference>
<dbReference type="PROSITE" id="PS51832">
    <property type="entry name" value="HD_GYP"/>
    <property type="match status" value="1"/>
</dbReference>
<dbReference type="PANTHER" id="PTHR45228">
    <property type="entry name" value="CYCLIC DI-GMP PHOSPHODIESTERASE TM_0186-RELATED"/>
    <property type="match status" value="1"/>
</dbReference>
<evidence type="ECO:0000259" key="5">
    <source>
        <dbReference type="PROSITE" id="PS50887"/>
    </source>
</evidence>
<evidence type="ECO:0000259" key="6">
    <source>
        <dbReference type="PROSITE" id="PS51832"/>
    </source>
</evidence>
<dbReference type="EMBL" id="CADCTC010000211">
    <property type="protein sequence ID" value="CAA9282804.1"/>
    <property type="molecule type" value="Genomic_DNA"/>
</dbReference>
<dbReference type="InterPro" id="IPR029787">
    <property type="entry name" value="Nucleotide_cyclase"/>
</dbReference>
<feature type="coiled-coil region" evidence="2">
    <location>
        <begin position="132"/>
        <end position="168"/>
    </location>
</feature>
<keyword evidence="1" id="KW-0597">Phosphoprotein</keyword>
<dbReference type="SUPFAM" id="SSF52172">
    <property type="entry name" value="CheY-like"/>
    <property type="match status" value="1"/>
</dbReference>
<dbReference type="CDD" id="cd01949">
    <property type="entry name" value="GGDEF"/>
    <property type="match status" value="1"/>
</dbReference>
<dbReference type="InterPro" id="IPR052020">
    <property type="entry name" value="Cyclic_di-GMP/3'3'-cGAMP_PDE"/>
</dbReference>
<dbReference type="InterPro" id="IPR043128">
    <property type="entry name" value="Rev_trsase/Diguanyl_cyclase"/>
</dbReference>
<evidence type="ECO:0000259" key="4">
    <source>
        <dbReference type="PROSITE" id="PS50110"/>
    </source>
</evidence>
<feature type="region of interest" description="Disordered" evidence="3">
    <location>
        <begin position="356"/>
        <end position="376"/>
    </location>
</feature>
<dbReference type="Gene3D" id="3.30.70.270">
    <property type="match status" value="1"/>
</dbReference>
<dbReference type="SUPFAM" id="SSF109604">
    <property type="entry name" value="HD-domain/PDEase-like"/>
    <property type="match status" value="1"/>
</dbReference>
<dbReference type="FunFam" id="3.30.70.270:FF:000001">
    <property type="entry name" value="Diguanylate cyclase domain protein"/>
    <property type="match status" value="1"/>
</dbReference>
<dbReference type="Gene3D" id="1.10.3210.10">
    <property type="entry name" value="Hypothetical protein af1432"/>
    <property type="match status" value="1"/>
</dbReference>
<dbReference type="PROSITE" id="PS50110">
    <property type="entry name" value="RESPONSE_REGULATORY"/>
    <property type="match status" value="1"/>
</dbReference>
<keyword evidence="2" id="KW-0175">Coiled coil</keyword>
<dbReference type="Pfam" id="PF00990">
    <property type="entry name" value="GGDEF"/>
    <property type="match status" value="1"/>
</dbReference>
<gene>
    <name evidence="7" type="ORF">AVDCRST_MAG77-3944</name>
</gene>
<dbReference type="GO" id="GO:0000160">
    <property type="term" value="P:phosphorelay signal transduction system"/>
    <property type="evidence" value="ECO:0007669"/>
    <property type="project" value="InterPro"/>
</dbReference>
<sequence>MSNGVMEVVMDAVRDARIMIVDDQEANLRLLTALLASDGYHHVSATTRSPDALALFRATEPDLVLLDYRMPELDGIQLLGQLRCTDAGGAFLPIVMLTGEGSEDVKSGALAAGASDFLTKPFGRTEVLLRLRNLLETRLLSLRQQRQNEELELRVRERTAELEESRYELLARLARAAEYRDDATGQHAQRVGATTARLARRLGHAEDDVELLRRAALLHDVGKIGIADEVLLKPGRFTPEEFERMKEHTAIGAELLSGSRSAVLRLGEVVARTHHERWDGGGYGHALCGEAIPLAGRIVAVADVFDALTAARPYKTAWTVEAAIAEIGAQRGRQFDPQVVDAFLAVLGGADTHECAEQRASPDHRHEATGRQTGHLAAAPAAPAAPAVPATGGTCETAEGGRPVAVAGTEAGPARAAPPRGDRTNGALLRLIDELGAENEALRRASGTDALTGLANRRAFDDALARECLRAARHRAPLSVLLLDVDAFKATNDALGHRAGDAALRGVAAAAGAVALRPVDLVARYGGDEFAVLLPDTDTAGALAVAETIRHDVEAGRQYAGEPPVTVTVSAGAATLVPAGGDDAATLLVQADAALYAAKRAGRNRVAAFGQHCSGPAAALAASGSQLRSARAHWEPSSPLRPDHV</sequence>
<dbReference type="PROSITE" id="PS50887">
    <property type="entry name" value="GGDEF"/>
    <property type="match status" value="1"/>
</dbReference>
<accession>A0A6J4JMV1</accession>
<dbReference type="NCBIfam" id="TIGR00277">
    <property type="entry name" value="HDIG"/>
    <property type="match status" value="1"/>
</dbReference>
<evidence type="ECO:0000256" key="1">
    <source>
        <dbReference type="PROSITE-ProRule" id="PRU00169"/>
    </source>
</evidence>
<dbReference type="CDD" id="cd17551">
    <property type="entry name" value="REC_RpfG-like"/>
    <property type="match status" value="1"/>
</dbReference>